<gene>
    <name evidence="1" type="ORF">UFOVP331_160</name>
</gene>
<name>A0A6J5M0M7_9CAUD</name>
<accession>A0A6J5M0M7</accession>
<sequence>MSSLDNIVFNKKKFSDILEEIYDNQKKKDKQISALISELKPLINDIGDATLIVPLIKEYMEIGVKNDEQLIKMSTIIQRILNSSSVDASDYGISEEEKAQLLTEIQKIHTENN</sequence>
<reference evidence="1" key="1">
    <citation type="submission" date="2020-04" db="EMBL/GenBank/DDBJ databases">
        <authorList>
            <person name="Chiriac C."/>
            <person name="Salcher M."/>
            <person name="Ghai R."/>
            <person name="Kavagutti S V."/>
        </authorList>
    </citation>
    <scope>NUCLEOTIDE SEQUENCE</scope>
</reference>
<dbReference type="EMBL" id="LR796345">
    <property type="protein sequence ID" value="CAB4138600.1"/>
    <property type="molecule type" value="Genomic_DNA"/>
</dbReference>
<evidence type="ECO:0000313" key="1">
    <source>
        <dbReference type="EMBL" id="CAB4138600.1"/>
    </source>
</evidence>
<organism evidence="1">
    <name type="scientific">uncultured Caudovirales phage</name>
    <dbReference type="NCBI Taxonomy" id="2100421"/>
    <lineage>
        <taxon>Viruses</taxon>
        <taxon>Duplodnaviria</taxon>
        <taxon>Heunggongvirae</taxon>
        <taxon>Uroviricota</taxon>
        <taxon>Caudoviricetes</taxon>
        <taxon>Peduoviridae</taxon>
        <taxon>Maltschvirus</taxon>
        <taxon>Maltschvirus maltsch</taxon>
    </lineage>
</organism>
<protein>
    <submittedName>
        <fullName evidence="1">Uncharacterized protein</fullName>
    </submittedName>
</protein>
<proteinExistence type="predicted"/>